<evidence type="ECO:0000256" key="1">
    <source>
        <dbReference type="ARBA" id="ARBA00001970"/>
    </source>
</evidence>
<evidence type="ECO:0000256" key="2">
    <source>
        <dbReference type="ARBA" id="ARBA00004141"/>
    </source>
</evidence>
<evidence type="ECO:0000313" key="14">
    <source>
        <dbReference type="EMBL" id="EDW75981.1"/>
    </source>
</evidence>
<dbReference type="PhylomeDB" id="B4MWB1"/>
<dbReference type="Proteomes" id="UP000007798">
    <property type="component" value="Unassembled WGS sequence"/>
</dbReference>
<evidence type="ECO:0000256" key="11">
    <source>
        <dbReference type="ARBA" id="ARBA00024225"/>
    </source>
</evidence>
<evidence type="ECO:0000256" key="3">
    <source>
        <dbReference type="ARBA" id="ARBA00022448"/>
    </source>
</evidence>
<feature type="transmembrane region" description="Helical" evidence="12">
    <location>
        <begin position="88"/>
        <end position="107"/>
    </location>
</feature>
<dbReference type="eggNOG" id="ENOG502S9SJ">
    <property type="taxonomic scope" value="Eukaryota"/>
</dbReference>
<feature type="transmembrane region" description="Helical" evidence="12">
    <location>
        <begin position="17"/>
        <end position="36"/>
    </location>
</feature>
<dbReference type="PANTHER" id="PTHR15422">
    <property type="entry name" value="OS05G0565100 PROTEIN"/>
    <property type="match status" value="1"/>
</dbReference>
<dbReference type="Pfam" id="PF03188">
    <property type="entry name" value="Cytochrom_B561"/>
    <property type="match status" value="1"/>
</dbReference>
<keyword evidence="5 12" id="KW-0812">Transmembrane</keyword>
<dbReference type="HOGENOM" id="CLU_072399_1_0_1"/>
<feature type="domain" description="Cytochrome b561" evidence="13">
    <location>
        <begin position="18"/>
        <end position="213"/>
    </location>
</feature>
<reference evidence="14 15" key="1">
    <citation type="journal article" date="2007" name="Nature">
        <title>Evolution of genes and genomes on the Drosophila phylogeny.</title>
        <authorList>
            <consortium name="Drosophila 12 Genomes Consortium"/>
            <person name="Clark A.G."/>
            <person name="Eisen M.B."/>
            <person name="Smith D.R."/>
            <person name="Bergman C.M."/>
            <person name="Oliver B."/>
            <person name="Markow T.A."/>
            <person name="Kaufman T.C."/>
            <person name="Kellis M."/>
            <person name="Gelbart W."/>
            <person name="Iyer V.N."/>
            <person name="Pollard D.A."/>
            <person name="Sackton T.B."/>
            <person name="Larracuente A.M."/>
            <person name="Singh N.D."/>
            <person name="Abad J.P."/>
            <person name="Abt D.N."/>
            <person name="Adryan B."/>
            <person name="Aguade M."/>
            <person name="Akashi H."/>
            <person name="Anderson W.W."/>
            <person name="Aquadro C.F."/>
            <person name="Ardell D.H."/>
            <person name="Arguello R."/>
            <person name="Artieri C.G."/>
            <person name="Barbash D.A."/>
            <person name="Barker D."/>
            <person name="Barsanti P."/>
            <person name="Batterham P."/>
            <person name="Batzoglou S."/>
            <person name="Begun D."/>
            <person name="Bhutkar A."/>
            <person name="Blanco E."/>
            <person name="Bosak S.A."/>
            <person name="Bradley R.K."/>
            <person name="Brand A.D."/>
            <person name="Brent M.R."/>
            <person name="Brooks A.N."/>
            <person name="Brown R.H."/>
            <person name="Butlin R.K."/>
            <person name="Caggese C."/>
            <person name="Calvi B.R."/>
            <person name="Bernardo de Carvalho A."/>
            <person name="Caspi A."/>
            <person name="Castrezana S."/>
            <person name="Celniker S.E."/>
            <person name="Chang J.L."/>
            <person name="Chapple C."/>
            <person name="Chatterji S."/>
            <person name="Chinwalla A."/>
            <person name="Civetta A."/>
            <person name="Clifton S.W."/>
            <person name="Comeron J.M."/>
            <person name="Costello J.C."/>
            <person name="Coyne J.A."/>
            <person name="Daub J."/>
            <person name="David R.G."/>
            <person name="Delcher A.L."/>
            <person name="Delehaunty K."/>
            <person name="Do C.B."/>
            <person name="Ebling H."/>
            <person name="Edwards K."/>
            <person name="Eickbush T."/>
            <person name="Evans J.D."/>
            <person name="Filipski A."/>
            <person name="Findeiss S."/>
            <person name="Freyhult E."/>
            <person name="Fulton L."/>
            <person name="Fulton R."/>
            <person name="Garcia A.C."/>
            <person name="Gardiner A."/>
            <person name="Garfield D.A."/>
            <person name="Garvin B.E."/>
            <person name="Gibson G."/>
            <person name="Gilbert D."/>
            <person name="Gnerre S."/>
            <person name="Godfrey J."/>
            <person name="Good R."/>
            <person name="Gotea V."/>
            <person name="Gravely B."/>
            <person name="Greenberg A.J."/>
            <person name="Griffiths-Jones S."/>
            <person name="Gross S."/>
            <person name="Guigo R."/>
            <person name="Gustafson E.A."/>
            <person name="Haerty W."/>
            <person name="Hahn M.W."/>
            <person name="Halligan D.L."/>
            <person name="Halpern A.L."/>
            <person name="Halter G.M."/>
            <person name="Han M.V."/>
            <person name="Heger A."/>
            <person name="Hillier L."/>
            <person name="Hinrichs A.S."/>
            <person name="Holmes I."/>
            <person name="Hoskins R.A."/>
            <person name="Hubisz M.J."/>
            <person name="Hultmark D."/>
            <person name="Huntley M.A."/>
            <person name="Jaffe D.B."/>
            <person name="Jagadeeshan S."/>
            <person name="Jeck W.R."/>
            <person name="Johnson J."/>
            <person name="Jones C.D."/>
            <person name="Jordan W.C."/>
            <person name="Karpen G.H."/>
            <person name="Kataoka E."/>
            <person name="Keightley P.D."/>
            <person name="Kheradpour P."/>
            <person name="Kirkness E.F."/>
            <person name="Koerich L.B."/>
            <person name="Kristiansen K."/>
            <person name="Kudrna D."/>
            <person name="Kulathinal R.J."/>
            <person name="Kumar S."/>
            <person name="Kwok R."/>
            <person name="Lander E."/>
            <person name="Langley C.H."/>
            <person name="Lapoint R."/>
            <person name="Lazzaro B.P."/>
            <person name="Lee S.J."/>
            <person name="Levesque L."/>
            <person name="Li R."/>
            <person name="Lin C.F."/>
            <person name="Lin M.F."/>
            <person name="Lindblad-Toh K."/>
            <person name="Llopart A."/>
            <person name="Long M."/>
            <person name="Low L."/>
            <person name="Lozovsky E."/>
            <person name="Lu J."/>
            <person name="Luo M."/>
            <person name="Machado C.A."/>
            <person name="Makalowski W."/>
            <person name="Marzo M."/>
            <person name="Matsuda M."/>
            <person name="Matzkin L."/>
            <person name="McAllister B."/>
            <person name="McBride C.S."/>
            <person name="McKernan B."/>
            <person name="McKernan K."/>
            <person name="Mendez-Lago M."/>
            <person name="Minx P."/>
            <person name="Mollenhauer M.U."/>
            <person name="Montooth K."/>
            <person name="Mount S.M."/>
            <person name="Mu X."/>
            <person name="Myers E."/>
            <person name="Negre B."/>
            <person name="Newfeld S."/>
            <person name="Nielsen R."/>
            <person name="Noor M.A."/>
            <person name="O'Grady P."/>
            <person name="Pachter L."/>
            <person name="Papaceit M."/>
            <person name="Parisi M.J."/>
            <person name="Parisi M."/>
            <person name="Parts L."/>
            <person name="Pedersen J.S."/>
            <person name="Pesole G."/>
            <person name="Phillippy A.M."/>
            <person name="Ponting C.P."/>
            <person name="Pop M."/>
            <person name="Porcelli D."/>
            <person name="Powell J.R."/>
            <person name="Prohaska S."/>
            <person name="Pruitt K."/>
            <person name="Puig M."/>
            <person name="Quesneville H."/>
            <person name="Ram K.R."/>
            <person name="Rand D."/>
            <person name="Rasmussen M.D."/>
            <person name="Reed L.K."/>
            <person name="Reenan R."/>
            <person name="Reily A."/>
            <person name="Remington K.A."/>
            <person name="Rieger T.T."/>
            <person name="Ritchie M.G."/>
            <person name="Robin C."/>
            <person name="Rogers Y.H."/>
            <person name="Rohde C."/>
            <person name="Rozas J."/>
            <person name="Rubenfield M.J."/>
            <person name="Ruiz A."/>
            <person name="Russo S."/>
            <person name="Salzberg S.L."/>
            <person name="Sanchez-Gracia A."/>
            <person name="Saranga D.J."/>
            <person name="Sato H."/>
            <person name="Schaeffer S.W."/>
            <person name="Schatz M.C."/>
            <person name="Schlenke T."/>
            <person name="Schwartz R."/>
            <person name="Segarra C."/>
            <person name="Singh R.S."/>
            <person name="Sirot L."/>
            <person name="Sirota M."/>
            <person name="Sisneros N.B."/>
            <person name="Smith C.D."/>
            <person name="Smith T.F."/>
            <person name="Spieth J."/>
            <person name="Stage D.E."/>
            <person name="Stark A."/>
            <person name="Stephan W."/>
            <person name="Strausberg R.L."/>
            <person name="Strempel S."/>
            <person name="Sturgill D."/>
            <person name="Sutton G."/>
            <person name="Sutton G.G."/>
            <person name="Tao W."/>
            <person name="Teichmann S."/>
            <person name="Tobari Y.N."/>
            <person name="Tomimura Y."/>
            <person name="Tsolas J.M."/>
            <person name="Valente V.L."/>
            <person name="Venter E."/>
            <person name="Venter J.C."/>
            <person name="Vicario S."/>
            <person name="Vieira F.G."/>
            <person name="Vilella A.J."/>
            <person name="Villasante A."/>
            <person name="Walenz B."/>
            <person name="Wang J."/>
            <person name="Wasserman M."/>
            <person name="Watts T."/>
            <person name="Wilson D."/>
            <person name="Wilson R.K."/>
            <person name="Wing R.A."/>
            <person name="Wolfner M.F."/>
            <person name="Wong A."/>
            <person name="Wong G.K."/>
            <person name="Wu C.I."/>
            <person name="Wu G."/>
            <person name="Yamamoto D."/>
            <person name="Yang H.P."/>
            <person name="Yang S.P."/>
            <person name="Yorke J.A."/>
            <person name="Yoshida K."/>
            <person name="Zdobnov E."/>
            <person name="Zhang P."/>
            <person name="Zhang Y."/>
            <person name="Zimin A.V."/>
            <person name="Baldwin J."/>
            <person name="Abdouelleil A."/>
            <person name="Abdulkadir J."/>
            <person name="Abebe A."/>
            <person name="Abera B."/>
            <person name="Abreu J."/>
            <person name="Acer S.C."/>
            <person name="Aftuck L."/>
            <person name="Alexander A."/>
            <person name="An P."/>
            <person name="Anderson E."/>
            <person name="Anderson S."/>
            <person name="Arachi H."/>
            <person name="Azer M."/>
            <person name="Bachantsang P."/>
            <person name="Barry A."/>
            <person name="Bayul T."/>
            <person name="Berlin A."/>
            <person name="Bessette D."/>
            <person name="Bloom T."/>
            <person name="Blye J."/>
            <person name="Boguslavskiy L."/>
            <person name="Bonnet C."/>
            <person name="Boukhgalter B."/>
            <person name="Bourzgui I."/>
            <person name="Brown A."/>
            <person name="Cahill P."/>
            <person name="Channer S."/>
            <person name="Cheshatsang Y."/>
            <person name="Chuda L."/>
            <person name="Citroen M."/>
            <person name="Collymore A."/>
            <person name="Cooke P."/>
            <person name="Costello M."/>
            <person name="D'Aco K."/>
            <person name="Daza R."/>
            <person name="De Haan G."/>
            <person name="DeGray S."/>
            <person name="DeMaso C."/>
            <person name="Dhargay N."/>
            <person name="Dooley K."/>
            <person name="Dooley E."/>
            <person name="Doricent M."/>
            <person name="Dorje P."/>
            <person name="Dorjee K."/>
            <person name="Dupes A."/>
            <person name="Elong R."/>
            <person name="Falk J."/>
            <person name="Farina A."/>
            <person name="Faro S."/>
            <person name="Ferguson D."/>
            <person name="Fisher S."/>
            <person name="Foley C.D."/>
            <person name="Franke A."/>
            <person name="Friedrich D."/>
            <person name="Gadbois L."/>
            <person name="Gearin G."/>
            <person name="Gearin C.R."/>
            <person name="Giannoukos G."/>
            <person name="Goode T."/>
            <person name="Graham J."/>
            <person name="Grandbois E."/>
            <person name="Grewal S."/>
            <person name="Gyaltsen K."/>
            <person name="Hafez N."/>
            <person name="Hagos B."/>
            <person name="Hall J."/>
            <person name="Henson C."/>
            <person name="Hollinger A."/>
            <person name="Honan T."/>
            <person name="Huard M.D."/>
            <person name="Hughes L."/>
            <person name="Hurhula B."/>
            <person name="Husby M.E."/>
            <person name="Kamat A."/>
            <person name="Kanga B."/>
            <person name="Kashin S."/>
            <person name="Khazanovich D."/>
            <person name="Kisner P."/>
            <person name="Lance K."/>
            <person name="Lara M."/>
            <person name="Lee W."/>
            <person name="Lennon N."/>
            <person name="Letendre F."/>
            <person name="LeVine R."/>
            <person name="Lipovsky A."/>
            <person name="Liu X."/>
            <person name="Liu J."/>
            <person name="Liu S."/>
            <person name="Lokyitsang T."/>
            <person name="Lokyitsang Y."/>
            <person name="Lubonja R."/>
            <person name="Lui A."/>
            <person name="MacDonald P."/>
            <person name="Magnisalis V."/>
            <person name="Maru K."/>
            <person name="Matthews C."/>
            <person name="McCusker W."/>
            <person name="McDonough S."/>
            <person name="Mehta T."/>
            <person name="Meldrim J."/>
            <person name="Meneus L."/>
            <person name="Mihai O."/>
            <person name="Mihalev A."/>
            <person name="Mihova T."/>
            <person name="Mittelman R."/>
            <person name="Mlenga V."/>
            <person name="Montmayeur A."/>
            <person name="Mulrain L."/>
            <person name="Navidi A."/>
            <person name="Naylor J."/>
            <person name="Negash T."/>
            <person name="Nguyen T."/>
            <person name="Nguyen N."/>
            <person name="Nicol R."/>
            <person name="Norbu C."/>
            <person name="Norbu N."/>
            <person name="Novod N."/>
            <person name="O'Neill B."/>
            <person name="Osman S."/>
            <person name="Markiewicz E."/>
            <person name="Oyono O.L."/>
            <person name="Patti C."/>
            <person name="Phunkhang P."/>
            <person name="Pierre F."/>
            <person name="Priest M."/>
            <person name="Raghuraman S."/>
            <person name="Rege F."/>
            <person name="Reyes R."/>
            <person name="Rise C."/>
            <person name="Rogov P."/>
            <person name="Ross K."/>
            <person name="Ryan E."/>
            <person name="Settipalli S."/>
            <person name="Shea T."/>
            <person name="Sherpa N."/>
            <person name="Shi L."/>
            <person name="Shih D."/>
            <person name="Sparrow T."/>
            <person name="Spaulding J."/>
            <person name="Stalker J."/>
            <person name="Stange-Thomann N."/>
            <person name="Stavropoulos S."/>
            <person name="Stone C."/>
            <person name="Strader C."/>
            <person name="Tesfaye S."/>
            <person name="Thomson T."/>
            <person name="Thoulutsang Y."/>
            <person name="Thoulutsang D."/>
            <person name="Topham K."/>
            <person name="Topping I."/>
            <person name="Tsamla T."/>
            <person name="Vassiliev H."/>
            <person name="Vo A."/>
            <person name="Wangchuk T."/>
            <person name="Wangdi T."/>
            <person name="Weiand M."/>
            <person name="Wilkinson J."/>
            <person name="Wilson A."/>
            <person name="Yadav S."/>
            <person name="Young G."/>
            <person name="Yu Q."/>
            <person name="Zembek L."/>
            <person name="Zhong D."/>
            <person name="Zimmer A."/>
            <person name="Zwirko Z."/>
            <person name="Jaffe D.B."/>
            <person name="Alvarez P."/>
            <person name="Brockman W."/>
            <person name="Butler J."/>
            <person name="Chin C."/>
            <person name="Gnerre S."/>
            <person name="Grabherr M."/>
            <person name="Kleber M."/>
            <person name="Mauceli E."/>
            <person name="MacCallum I."/>
        </authorList>
    </citation>
    <scope>NUCLEOTIDE SEQUENCE [LARGE SCALE GENOMIC DNA]</scope>
    <source>
        <strain evidence="15">Tucson 14030-0811.24</strain>
    </source>
</reference>
<dbReference type="AlphaFoldDB" id="B4MWB1"/>
<evidence type="ECO:0000256" key="6">
    <source>
        <dbReference type="ARBA" id="ARBA00022723"/>
    </source>
</evidence>
<dbReference type="STRING" id="7260.B4MWB1"/>
<evidence type="ECO:0000313" key="15">
    <source>
        <dbReference type="Proteomes" id="UP000007798"/>
    </source>
</evidence>
<comment type="cofactor">
    <cofactor evidence="1">
        <name>heme b</name>
        <dbReference type="ChEBI" id="CHEBI:60344"/>
    </cofactor>
</comment>
<dbReference type="InterPro" id="IPR006593">
    <property type="entry name" value="Cyt_b561/ferric_Rdtase_TM"/>
</dbReference>
<dbReference type="InParanoid" id="B4MWB1"/>
<dbReference type="EMBL" id="CH963857">
    <property type="protein sequence ID" value="EDW75981.1"/>
    <property type="molecule type" value="Genomic_DNA"/>
</dbReference>
<protein>
    <recommendedName>
        <fullName evidence="11">ascorbate ferrireductase (transmembrane)</fullName>
        <ecNumber evidence="11">7.2.1.3</ecNumber>
    </recommendedName>
</protein>
<dbReference type="EC" id="7.2.1.3" evidence="11"/>
<dbReference type="CDD" id="cd08554">
    <property type="entry name" value="Cyt_b561"/>
    <property type="match status" value="1"/>
</dbReference>
<dbReference type="GO" id="GO:0140575">
    <property type="term" value="F:transmembrane monodehydroascorbate reductase activity"/>
    <property type="evidence" value="ECO:0007669"/>
    <property type="project" value="InterPro"/>
</dbReference>
<dbReference type="InterPro" id="IPR045150">
    <property type="entry name" value="CYB561D1/2"/>
</dbReference>
<keyword evidence="10 12" id="KW-0472">Membrane</keyword>
<name>B4MWB1_DROWI</name>
<dbReference type="SMART" id="SM00665">
    <property type="entry name" value="B561"/>
    <property type="match status" value="1"/>
</dbReference>
<evidence type="ECO:0000256" key="5">
    <source>
        <dbReference type="ARBA" id="ARBA00022692"/>
    </source>
</evidence>
<comment type="subcellular location">
    <subcellularLocation>
        <location evidence="2">Membrane</location>
        <topology evidence="2">Multi-pass membrane protein</topology>
    </subcellularLocation>
</comment>
<gene>
    <name evidence="14" type="primary">Dwil\GK14917</name>
    <name evidence="14" type="ORF">Dwil_GK14917</name>
</gene>
<dbReference type="FunCoup" id="B4MWB1">
    <property type="interactions" value="1"/>
</dbReference>
<feature type="transmembrane region" description="Helical" evidence="12">
    <location>
        <begin position="119"/>
        <end position="144"/>
    </location>
</feature>
<keyword evidence="6" id="KW-0479">Metal-binding</keyword>
<keyword evidence="4" id="KW-0349">Heme</keyword>
<sequence>MLSRENSSPTILQHVEAALYVLNQLCIGFVTIWVSWTCLRTGLNGIRLHAWLTTFGFVFLMAEGMMCFYDNSFLTMRYSRKNKTAIHVILQIFGGGMGVAGCLIQLISDNWAISVTTHASLGFAAFILCLVSLLSGLASVLARAMSKMVTPLINKTVHVILSFATFVIAMLAQYYGYGQTGIFIGQGSDFVILIRVATLVAMVLTSIGAMKSLYQKFKSLLS</sequence>
<evidence type="ECO:0000256" key="9">
    <source>
        <dbReference type="ARBA" id="ARBA00023004"/>
    </source>
</evidence>
<dbReference type="GO" id="GO:0016020">
    <property type="term" value="C:membrane"/>
    <property type="evidence" value="ECO:0007669"/>
    <property type="project" value="UniProtKB-SubCell"/>
</dbReference>
<keyword evidence="8 12" id="KW-1133">Transmembrane helix</keyword>
<evidence type="ECO:0000256" key="8">
    <source>
        <dbReference type="ARBA" id="ARBA00022989"/>
    </source>
</evidence>
<proteinExistence type="predicted"/>
<organism evidence="14 15">
    <name type="scientific">Drosophila willistoni</name>
    <name type="common">Fruit fly</name>
    <dbReference type="NCBI Taxonomy" id="7260"/>
    <lineage>
        <taxon>Eukaryota</taxon>
        <taxon>Metazoa</taxon>
        <taxon>Ecdysozoa</taxon>
        <taxon>Arthropoda</taxon>
        <taxon>Hexapoda</taxon>
        <taxon>Insecta</taxon>
        <taxon>Pterygota</taxon>
        <taxon>Neoptera</taxon>
        <taxon>Endopterygota</taxon>
        <taxon>Diptera</taxon>
        <taxon>Brachycera</taxon>
        <taxon>Muscomorpha</taxon>
        <taxon>Ephydroidea</taxon>
        <taxon>Drosophilidae</taxon>
        <taxon>Drosophila</taxon>
        <taxon>Sophophora</taxon>
    </lineage>
</organism>
<feature type="transmembrane region" description="Helical" evidence="12">
    <location>
        <begin position="190"/>
        <end position="210"/>
    </location>
</feature>
<evidence type="ECO:0000256" key="7">
    <source>
        <dbReference type="ARBA" id="ARBA00022982"/>
    </source>
</evidence>
<dbReference type="PROSITE" id="PS50939">
    <property type="entry name" value="CYTOCHROME_B561"/>
    <property type="match status" value="1"/>
</dbReference>
<dbReference type="GO" id="GO:0140571">
    <property type="term" value="F:transmembrane ascorbate ferrireductase activity"/>
    <property type="evidence" value="ECO:0007669"/>
    <property type="project" value="UniProtKB-EC"/>
</dbReference>
<feature type="transmembrane region" description="Helical" evidence="12">
    <location>
        <begin position="48"/>
        <end position="68"/>
    </location>
</feature>
<keyword evidence="15" id="KW-1185">Reference proteome</keyword>
<keyword evidence="3" id="KW-0813">Transport</keyword>
<evidence type="ECO:0000256" key="12">
    <source>
        <dbReference type="SAM" id="Phobius"/>
    </source>
</evidence>
<dbReference type="PANTHER" id="PTHR15422:SF43">
    <property type="entry name" value="ASCORBATE FERRIREDUCTASE (TRANSMEMBRANE)"/>
    <property type="match status" value="1"/>
</dbReference>
<keyword evidence="7" id="KW-0249">Electron transport</keyword>
<dbReference type="KEGG" id="dwi:6642458"/>
<evidence type="ECO:0000256" key="10">
    <source>
        <dbReference type="ARBA" id="ARBA00023136"/>
    </source>
</evidence>
<dbReference type="OMA" id="FYDGNWL"/>
<evidence type="ECO:0000259" key="13">
    <source>
        <dbReference type="PROSITE" id="PS50939"/>
    </source>
</evidence>
<feature type="transmembrane region" description="Helical" evidence="12">
    <location>
        <begin position="156"/>
        <end position="175"/>
    </location>
</feature>
<keyword evidence="9" id="KW-0408">Iron</keyword>
<dbReference type="OrthoDB" id="432881at2759"/>
<dbReference type="Gene3D" id="1.20.120.1770">
    <property type="match status" value="1"/>
</dbReference>
<dbReference type="GO" id="GO:0046872">
    <property type="term" value="F:metal ion binding"/>
    <property type="evidence" value="ECO:0007669"/>
    <property type="project" value="UniProtKB-KW"/>
</dbReference>
<accession>B4MWB1</accession>
<evidence type="ECO:0000256" key="4">
    <source>
        <dbReference type="ARBA" id="ARBA00022617"/>
    </source>
</evidence>